<gene>
    <name evidence="2" type="ORF">E7Z73_04785</name>
</gene>
<feature type="transmembrane region" description="Helical" evidence="1">
    <location>
        <begin position="184"/>
        <end position="204"/>
    </location>
</feature>
<dbReference type="RefSeq" id="WP_303736689.1">
    <property type="nucleotide sequence ID" value="NZ_SUTE01000037.1"/>
</dbReference>
<name>A0A8T3VAK6_9EURY</name>
<protein>
    <submittedName>
        <fullName evidence="2">DUF4013 domain-containing protein</fullName>
    </submittedName>
</protein>
<evidence type="ECO:0000313" key="2">
    <source>
        <dbReference type="EMBL" id="MBE6505048.1"/>
    </source>
</evidence>
<accession>A0A8T3VAK6</accession>
<evidence type="ECO:0000313" key="3">
    <source>
        <dbReference type="Proteomes" id="UP000762703"/>
    </source>
</evidence>
<proteinExistence type="predicted"/>
<feature type="transmembrane region" description="Helical" evidence="1">
    <location>
        <begin position="216"/>
        <end position="238"/>
    </location>
</feature>
<sequence>MILDIYKDSFEYAAKDWKTLIVLGVFCLLSFLLIPIFLITGYIYRVVDNAVHGVINGRDPLPEFNDIVDMFIDGVKVVIVQIVYLIVPIIIFLIFAAIASSLNNAIGAVIMMLGCLISIIVGIICCLMTQMGICHMAYNDGAFSKAFEIREIKEVIDEIGWFNCIITYLGLIIITVSIASVVTIIIGLIFTILGFSGAILGSATAGGMMAAATGGIFILGILMNIFVSMFIVGPYLSIFNYRSIGLLYTMQI</sequence>
<organism evidence="2 3">
    <name type="scientific">Methanobrevibacter millerae</name>
    <dbReference type="NCBI Taxonomy" id="230361"/>
    <lineage>
        <taxon>Archaea</taxon>
        <taxon>Methanobacteriati</taxon>
        <taxon>Methanobacteriota</taxon>
        <taxon>Methanomada group</taxon>
        <taxon>Methanobacteria</taxon>
        <taxon>Methanobacteriales</taxon>
        <taxon>Methanobacteriaceae</taxon>
        <taxon>Methanobrevibacter</taxon>
    </lineage>
</organism>
<dbReference type="Proteomes" id="UP000762703">
    <property type="component" value="Unassembled WGS sequence"/>
</dbReference>
<keyword evidence="1" id="KW-0812">Transmembrane</keyword>
<keyword evidence="1" id="KW-1133">Transmembrane helix</keyword>
<feature type="transmembrane region" description="Helical" evidence="1">
    <location>
        <begin position="77"/>
        <end position="99"/>
    </location>
</feature>
<feature type="transmembrane region" description="Helical" evidence="1">
    <location>
        <begin position="159"/>
        <end position="178"/>
    </location>
</feature>
<keyword evidence="1" id="KW-0472">Membrane</keyword>
<dbReference type="InterPro" id="IPR025098">
    <property type="entry name" value="DUF4013"/>
</dbReference>
<dbReference type="EMBL" id="SUTE01000037">
    <property type="protein sequence ID" value="MBE6505048.1"/>
    <property type="molecule type" value="Genomic_DNA"/>
</dbReference>
<dbReference type="AlphaFoldDB" id="A0A8T3VAK6"/>
<comment type="caution">
    <text evidence="2">The sequence shown here is derived from an EMBL/GenBank/DDBJ whole genome shotgun (WGS) entry which is preliminary data.</text>
</comment>
<dbReference type="Pfam" id="PF13197">
    <property type="entry name" value="DUF4013"/>
    <property type="match status" value="1"/>
</dbReference>
<feature type="transmembrane region" description="Helical" evidence="1">
    <location>
        <begin position="105"/>
        <end position="138"/>
    </location>
</feature>
<reference evidence="2" key="1">
    <citation type="submission" date="2019-04" db="EMBL/GenBank/DDBJ databases">
        <title>Evolution of Biomass-Degrading Anaerobic Consortia Revealed by Metagenomics.</title>
        <authorList>
            <person name="Peng X."/>
        </authorList>
    </citation>
    <scope>NUCLEOTIDE SEQUENCE</scope>
    <source>
        <strain evidence="2">SIG12</strain>
    </source>
</reference>
<evidence type="ECO:0000256" key="1">
    <source>
        <dbReference type="SAM" id="Phobius"/>
    </source>
</evidence>
<feature type="transmembrane region" description="Helical" evidence="1">
    <location>
        <begin position="20"/>
        <end position="44"/>
    </location>
</feature>